<evidence type="ECO:0000256" key="6">
    <source>
        <dbReference type="ARBA" id="ARBA00022801"/>
    </source>
</evidence>
<dbReference type="Gene3D" id="3.30.70.360">
    <property type="match status" value="1"/>
</dbReference>
<dbReference type="SUPFAM" id="SSF55031">
    <property type="entry name" value="Bacterial exopeptidase dimerisation domain"/>
    <property type="match status" value="1"/>
</dbReference>
<dbReference type="AlphaFoldDB" id="A0A4C1U2F4"/>
<comment type="cofactor">
    <cofactor evidence="10">
        <name>Zn(2+)</name>
        <dbReference type="ChEBI" id="CHEBI:29105"/>
    </cofactor>
    <text evidence="10">Binds 2 Zn(2+) ions per subunit.</text>
</comment>
<dbReference type="OrthoDB" id="3064516at2759"/>
<dbReference type="GO" id="GO:0004046">
    <property type="term" value="F:aminoacylase activity"/>
    <property type="evidence" value="ECO:0007669"/>
    <property type="project" value="UniProtKB-EC"/>
</dbReference>
<comment type="similarity">
    <text evidence="2">Belongs to the peptidase M20A family.</text>
</comment>
<dbReference type="FunFam" id="3.30.70.360:FF:000005">
    <property type="entry name" value="Putative Aminoacylase-1"/>
    <property type="match status" value="1"/>
</dbReference>
<name>A0A4C1U2F4_EUMVA</name>
<evidence type="ECO:0000256" key="9">
    <source>
        <dbReference type="PIRSR" id="PIRSR036696-1"/>
    </source>
</evidence>
<feature type="binding site" evidence="10">
    <location>
        <position position="291"/>
    </location>
    <ligand>
        <name>Zn(2+)</name>
        <dbReference type="ChEBI" id="CHEBI:29105"/>
        <label>2</label>
    </ligand>
</feature>
<dbReference type="PANTHER" id="PTHR45892:SF1">
    <property type="entry name" value="AMINOACYLASE-1"/>
    <property type="match status" value="1"/>
</dbReference>
<evidence type="ECO:0000256" key="1">
    <source>
        <dbReference type="ARBA" id="ARBA00004496"/>
    </source>
</evidence>
<keyword evidence="5 10" id="KW-0479">Metal-binding</keyword>
<gene>
    <name evidence="12" type="primary">Acy1</name>
    <name evidence="12" type="ORF">EVAR_14689_1</name>
</gene>
<evidence type="ECO:0000256" key="4">
    <source>
        <dbReference type="ARBA" id="ARBA00022490"/>
    </source>
</evidence>
<keyword evidence="6" id="KW-0378">Hydrolase</keyword>
<dbReference type="Gene3D" id="3.40.630.10">
    <property type="entry name" value="Zn peptidases"/>
    <property type="match status" value="1"/>
</dbReference>
<evidence type="ECO:0000256" key="8">
    <source>
        <dbReference type="ARBA" id="ARBA00029656"/>
    </source>
</evidence>
<evidence type="ECO:0000256" key="5">
    <source>
        <dbReference type="ARBA" id="ARBA00022723"/>
    </source>
</evidence>
<dbReference type="Proteomes" id="UP000299102">
    <property type="component" value="Unassembled WGS sequence"/>
</dbReference>
<dbReference type="InterPro" id="IPR052083">
    <property type="entry name" value="Aminoacylase-1_M20A"/>
</dbReference>
<dbReference type="GO" id="GO:0005737">
    <property type="term" value="C:cytoplasm"/>
    <property type="evidence" value="ECO:0007669"/>
    <property type="project" value="UniProtKB-SubCell"/>
</dbReference>
<dbReference type="EMBL" id="BGZK01000118">
    <property type="protein sequence ID" value="GBP20440.1"/>
    <property type="molecule type" value="Genomic_DNA"/>
</dbReference>
<dbReference type="Pfam" id="PF07687">
    <property type="entry name" value="M20_dimer"/>
    <property type="match status" value="1"/>
</dbReference>
<keyword evidence="4" id="KW-0963">Cytoplasm</keyword>
<dbReference type="InterPro" id="IPR010159">
    <property type="entry name" value="N-acyl_aa_amidohydrolase"/>
</dbReference>
<sequence>MRSPASPDKTYRQSVMGGGLTTTLRVSDPFLADQIVHVADLRPSGVYGRPTAAVNSYSQNYPIYEEIGGQDGMAKFVHTDAFKNLNIGFALDEGIASPNNEFIVFHGERSIWQIHVHCSGQPGHASLLLPNTAGEKLRYIINKFLDMREEQKKILDSDANLSIGDVTTVNLTQIHGGVQTNVIPEKLTAVFDIRLAVTVDFEGFENTIKKWCAEAGEGVTYEFEQKNPKVECTKIDASNPYWTAFKSALDSLQLNYSCRIFPGATDSRYVRRVGIPAIGFSPMNNTPVLLHDHNEFLEADIFLKGIQYYVKIIMNVANV</sequence>
<dbReference type="InterPro" id="IPR002933">
    <property type="entry name" value="Peptidase_M20"/>
</dbReference>
<dbReference type="FunFam" id="1.10.150.900:FF:000001">
    <property type="entry name" value="Aminoacylase-1, putative"/>
    <property type="match status" value="1"/>
</dbReference>
<dbReference type="Pfam" id="PF01546">
    <property type="entry name" value="Peptidase_M20"/>
    <property type="match status" value="1"/>
</dbReference>
<protein>
    <recommendedName>
        <fullName evidence="3">N-acyl-aliphatic-L-amino acid amidohydrolase</fullName>
        <ecNumber evidence="3">3.5.1.14</ecNumber>
    </recommendedName>
    <alternativeName>
        <fullName evidence="8">N-acyl-L-amino-acid amidohydrolase</fullName>
    </alternativeName>
</protein>
<evidence type="ECO:0000313" key="12">
    <source>
        <dbReference type="EMBL" id="GBP20440.1"/>
    </source>
</evidence>
<accession>A0A4C1U2F4</accession>
<evidence type="ECO:0000256" key="2">
    <source>
        <dbReference type="ARBA" id="ARBA00006247"/>
    </source>
</evidence>
<comment type="subcellular location">
    <subcellularLocation>
        <location evidence="1">Cytoplasm</location>
    </subcellularLocation>
</comment>
<dbReference type="GO" id="GO:0006520">
    <property type="term" value="P:amino acid metabolic process"/>
    <property type="evidence" value="ECO:0007669"/>
    <property type="project" value="InterPro"/>
</dbReference>
<dbReference type="InterPro" id="IPR011650">
    <property type="entry name" value="Peptidase_M20_dimer"/>
</dbReference>
<dbReference type="SUPFAM" id="SSF53187">
    <property type="entry name" value="Zn-dependent exopeptidases"/>
    <property type="match status" value="1"/>
</dbReference>
<feature type="binding site" evidence="10">
    <location>
        <position position="93"/>
    </location>
    <ligand>
        <name>Zn(2+)</name>
        <dbReference type="ChEBI" id="CHEBI:29105"/>
        <label>1</label>
    </ligand>
</feature>
<dbReference type="EC" id="3.5.1.14" evidence="3"/>
<evidence type="ECO:0000256" key="10">
    <source>
        <dbReference type="PIRSR" id="PIRSR036696-2"/>
    </source>
</evidence>
<proteinExistence type="inferred from homology"/>
<dbReference type="GO" id="GO:0046872">
    <property type="term" value="F:metal ion binding"/>
    <property type="evidence" value="ECO:0007669"/>
    <property type="project" value="UniProtKB-KW"/>
</dbReference>
<evidence type="ECO:0000313" key="13">
    <source>
        <dbReference type="Proteomes" id="UP000299102"/>
    </source>
</evidence>
<comment type="caution">
    <text evidence="12">The sequence shown here is derived from an EMBL/GenBank/DDBJ whole genome shotgun (WGS) entry which is preliminary data.</text>
</comment>
<feature type="binding site" evidence="10">
    <location>
        <position position="66"/>
    </location>
    <ligand>
        <name>Zn(2+)</name>
        <dbReference type="ChEBI" id="CHEBI:29105"/>
        <label>2</label>
    </ligand>
</feature>
<feature type="domain" description="Peptidase M20 dimerisation" evidence="11">
    <location>
        <begin position="107"/>
        <end position="217"/>
    </location>
</feature>
<dbReference type="PANTHER" id="PTHR45892">
    <property type="entry name" value="AMINOACYLASE-1"/>
    <property type="match status" value="1"/>
</dbReference>
<keyword evidence="7 10" id="KW-0862">Zinc</keyword>
<feature type="active site" description="Proton acceptor" evidence="9">
    <location>
        <position position="65"/>
    </location>
</feature>
<reference evidence="12 13" key="1">
    <citation type="journal article" date="2019" name="Commun. Biol.">
        <title>The bagworm genome reveals a unique fibroin gene that provides high tensile strength.</title>
        <authorList>
            <person name="Kono N."/>
            <person name="Nakamura H."/>
            <person name="Ohtoshi R."/>
            <person name="Tomita M."/>
            <person name="Numata K."/>
            <person name="Arakawa K."/>
        </authorList>
    </citation>
    <scope>NUCLEOTIDE SEQUENCE [LARGE SCALE GENOMIC DNA]</scope>
</reference>
<dbReference type="PIRSF" id="PIRSF036696">
    <property type="entry name" value="ACY-1"/>
    <property type="match status" value="1"/>
</dbReference>
<dbReference type="NCBIfam" id="TIGR01880">
    <property type="entry name" value="Ac-peptdase-euk"/>
    <property type="match status" value="1"/>
</dbReference>
<evidence type="ECO:0000259" key="11">
    <source>
        <dbReference type="Pfam" id="PF07687"/>
    </source>
</evidence>
<dbReference type="InterPro" id="IPR036264">
    <property type="entry name" value="Bact_exopeptidase_dim_dom"/>
</dbReference>
<evidence type="ECO:0000256" key="3">
    <source>
        <dbReference type="ARBA" id="ARBA00011913"/>
    </source>
</evidence>
<dbReference type="STRING" id="151549.A0A4C1U2F4"/>
<organism evidence="12 13">
    <name type="scientific">Eumeta variegata</name>
    <name type="common">Bagworm moth</name>
    <name type="synonym">Eumeta japonica</name>
    <dbReference type="NCBI Taxonomy" id="151549"/>
    <lineage>
        <taxon>Eukaryota</taxon>
        <taxon>Metazoa</taxon>
        <taxon>Ecdysozoa</taxon>
        <taxon>Arthropoda</taxon>
        <taxon>Hexapoda</taxon>
        <taxon>Insecta</taxon>
        <taxon>Pterygota</taxon>
        <taxon>Neoptera</taxon>
        <taxon>Endopterygota</taxon>
        <taxon>Lepidoptera</taxon>
        <taxon>Glossata</taxon>
        <taxon>Ditrysia</taxon>
        <taxon>Tineoidea</taxon>
        <taxon>Psychidae</taxon>
        <taxon>Oiketicinae</taxon>
        <taxon>Eumeta</taxon>
    </lineage>
</organism>
<dbReference type="Gene3D" id="1.10.150.900">
    <property type="match status" value="1"/>
</dbReference>
<keyword evidence="13" id="KW-1185">Reference proteome</keyword>
<evidence type="ECO:0000256" key="7">
    <source>
        <dbReference type="ARBA" id="ARBA00022833"/>
    </source>
</evidence>